<reference evidence="2" key="1">
    <citation type="submission" date="2022-12" db="EMBL/GenBank/DDBJ databases">
        <title>New Phytohabitans aurantiacus sp. RD004123 nov., an actinomycete isolated from soil.</title>
        <authorList>
            <person name="Triningsih D.W."/>
            <person name="Harunari E."/>
            <person name="Igarashi Y."/>
        </authorList>
    </citation>
    <scope>NUCLEOTIDE SEQUENCE</scope>
    <source>
        <strain evidence="2">RD004123</strain>
    </source>
</reference>
<sequence>MLPRDDDDELTWVLFRQDGVLAYWQARRFFSEAAVRHRVRSGRWRRVHRQIYLTNNGPIGREQELWIAVLAAGRGALIAGSTALDGYGLHRYAGVGVHVLLPAFRRPIDLPPRVVIHRTAALPREDVHRMAAPPRTMPPRSVVDAAQWTGSDDAAAAIVAAAFQRRLVTAEEILGVLNRLPRARRRAVITAAAQDAEGGSHSLAELDYLRLSRRYGLPEPSRQVVRRDASGKRRYLDVYYEKWGVHVEIDGGQHNDPRHLWADMKRQNELWIAGDRVLRFPAHLIRANPAEVFAQVHAALRAAGWHT</sequence>
<evidence type="ECO:0000313" key="2">
    <source>
        <dbReference type="EMBL" id="GLI02672.1"/>
    </source>
</evidence>
<keyword evidence="3" id="KW-1185">Reference proteome</keyword>
<dbReference type="InterPro" id="IPR007569">
    <property type="entry name" value="DUF559"/>
</dbReference>
<proteinExistence type="predicted"/>
<comment type="caution">
    <text evidence="2">The sequence shown here is derived from an EMBL/GenBank/DDBJ whole genome shotgun (WGS) entry which is preliminary data.</text>
</comment>
<dbReference type="EMBL" id="BSDI01000067">
    <property type="protein sequence ID" value="GLI02672.1"/>
    <property type="molecule type" value="Genomic_DNA"/>
</dbReference>
<dbReference type="Pfam" id="PF04480">
    <property type="entry name" value="DUF559"/>
    <property type="match status" value="1"/>
</dbReference>
<evidence type="ECO:0000259" key="1">
    <source>
        <dbReference type="Pfam" id="PF04480"/>
    </source>
</evidence>
<evidence type="ECO:0000313" key="3">
    <source>
        <dbReference type="Proteomes" id="UP001144280"/>
    </source>
</evidence>
<protein>
    <recommendedName>
        <fullName evidence="1">DUF559 domain-containing protein</fullName>
    </recommendedName>
</protein>
<accession>A0ABQ5R7D4</accession>
<gene>
    <name evidence="2" type="ORF">Pa4123_79500</name>
</gene>
<organism evidence="2 3">
    <name type="scientific">Phytohabitans aurantiacus</name>
    <dbReference type="NCBI Taxonomy" id="3016789"/>
    <lineage>
        <taxon>Bacteria</taxon>
        <taxon>Bacillati</taxon>
        <taxon>Actinomycetota</taxon>
        <taxon>Actinomycetes</taxon>
        <taxon>Micromonosporales</taxon>
        <taxon>Micromonosporaceae</taxon>
    </lineage>
</organism>
<dbReference type="Proteomes" id="UP001144280">
    <property type="component" value="Unassembled WGS sequence"/>
</dbReference>
<name>A0ABQ5R7D4_9ACTN</name>
<feature type="domain" description="DUF559" evidence="1">
    <location>
        <begin position="233"/>
        <end position="300"/>
    </location>
</feature>